<feature type="domain" description="HpcH/HpaI aldolase/citrate lyase" evidence="4">
    <location>
        <begin position="30"/>
        <end position="204"/>
    </location>
</feature>
<dbReference type="STRING" id="37928.SAMN04489742_2133"/>
<dbReference type="AlphaFoldDB" id="A0A1H1CWN4"/>
<dbReference type="InterPro" id="IPR015813">
    <property type="entry name" value="Pyrv/PenolPyrv_kinase-like_dom"/>
</dbReference>
<name>A0A1H1CWN4_9MICC</name>
<dbReference type="OrthoDB" id="4947382at2"/>
<dbReference type="GO" id="GO:0016832">
    <property type="term" value="F:aldehyde-lyase activity"/>
    <property type="evidence" value="ECO:0007669"/>
    <property type="project" value="TreeGrafter"/>
</dbReference>
<comment type="similarity">
    <text evidence="1">Belongs to the HpcH/HpaI aldolase family.</text>
</comment>
<organism evidence="5 6">
    <name type="scientific">Crystallibacter crystallopoietes</name>
    <dbReference type="NCBI Taxonomy" id="37928"/>
    <lineage>
        <taxon>Bacteria</taxon>
        <taxon>Bacillati</taxon>
        <taxon>Actinomycetota</taxon>
        <taxon>Actinomycetes</taxon>
        <taxon>Micrococcales</taxon>
        <taxon>Micrococcaceae</taxon>
        <taxon>Crystallibacter</taxon>
    </lineage>
</organism>
<keyword evidence="2" id="KW-0479">Metal-binding</keyword>
<dbReference type="SUPFAM" id="SSF51621">
    <property type="entry name" value="Phosphoenolpyruvate/pyruvate domain"/>
    <property type="match status" value="1"/>
</dbReference>
<evidence type="ECO:0000256" key="3">
    <source>
        <dbReference type="ARBA" id="ARBA00023239"/>
    </source>
</evidence>
<protein>
    <submittedName>
        <fullName evidence="5">2-keto-3-deoxy-L-rhamnonate aldolase RhmA</fullName>
    </submittedName>
</protein>
<dbReference type="PANTHER" id="PTHR30502:SF0">
    <property type="entry name" value="PHOSPHOENOLPYRUVATE CARBOXYLASE FAMILY PROTEIN"/>
    <property type="match status" value="1"/>
</dbReference>
<evidence type="ECO:0000259" key="4">
    <source>
        <dbReference type="Pfam" id="PF03328"/>
    </source>
</evidence>
<evidence type="ECO:0000256" key="1">
    <source>
        <dbReference type="ARBA" id="ARBA00005568"/>
    </source>
</evidence>
<dbReference type="InterPro" id="IPR040442">
    <property type="entry name" value="Pyrv_kinase-like_dom_sf"/>
</dbReference>
<keyword evidence="3" id="KW-0456">Lyase</keyword>
<dbReference type="InterPro" id="IPR005000">
    <property type="entry name" value="Aldolase/citrate-lyase_domain"/>
</dbReference>
<dbReference type="RefSeq" id="WP_074700381.1">
    <property type="nucleotide sequence ID" value="NZ_CP018863.1"/>
</dbReference>
<dbReference type="GO" id="GO:0046872">
    <property type="term" value="F:metal ion binding"/>
    <property type="evidence" value="ECO:0007669"/>
    <property type="project" value="UniProtKB-KW"/>
</dbReference>
<dbReference type="Gene3D" id="3.20.20.60">
    <property type="entry name" value="Phosphoenolpyruvate-binding domains"/>
    <property type="match status" value="1"/>
</dbReference>
<gene>
    <name evidence="5" type="ORF">SAMN04489742_2133</name>
</gene>
<evidence type="ECO:0000313" key="6">
    <source>
        <dbReference type="Proteomes" id="UP000181917"/>
    </source>
</evidence>
<evidence type="ECO:0000313" key="5">
    <source>
        <dbReference type="EMBL" id="SDQ68634.1"/>
    </source>
</evidence>
<proteinExistence type="inferred from homology"/>
<sequence length="255" mass="26889">MSYKTSSAGHGGPEGTRAGQVGLITSDPGPTLLALLAQTDVDFLILDAEQTGLSVRDCAAVVQGLAGSRVQVGVRVPNLAPETLVAFANTGVSEMVLPQVRSVAQLQQAYEATRYAPEGRRPRQVSPASAFGTDFSCPPRLTVLFETVEALDKVQEFAALDIFDGGWVGPTDLQDELRRHGRTAPDALNDAVYKLVSALTQAGHSVGLPAPGFSAVPDVLAGGADRCAIYWERELAAMLTEFVARRPAVLTTSSI</sequence>
<dbReference type="PANTHER" id="PTHR30502">
    <property type="entry name" value="2-KETO-3-DEOXY-L-RHAMNONATE ALDOLASE"/>
    <property type="match status" value="1"/>
</dbReference>
<dbReference type="Pfam" id="PF03328">
    <property type="entry name" value="HpcH_HpaI"/>
    <property type="match status" value="1"/>
</dbReference>
<reference evidence="5 6" key="1">
    <citation type="submission" date="2016-10" db="EMBL/GenBank/DDBJ databases">
        <authorList>
            <person name="de Groot N.N."/>
        </authorList>
    </citation>
    <scope>NUCLEOTIDE SEQUENCE [LARGE SCALE GENOMIC DNA]</scope>
    <source>
        <strain evidence="5 6">DSM 20117</strain>
    </source>
</reference>
<evidence type="ECO:0000256" key="2">
    <source>
        <dbReference type="ARBA" id="ARBA00022723"/>
    </source>
</evidence>
<keyword evidence="6" id="KW-1185">Reference proteome</keyword>
<dbReference type="EMBL" id="FNKH01000002">
    <property type="protein sequence ID" value="SDQ68634.1"/>
    <property type="molecule type" value="Genomic_DNA"/>
</dbReference>
<dbReference type="Proteomes" id="UP000181917">
    <property type="component" value="Unassembled WGS sequence"/>
</dbReference>
<dbReference type="KEGG" id="acry:AC20117_06740"/>
<dbReference type="InterPro" id="IPR050251">
    <property type="entry name" value="HpcH-HpaI_aldolase"/>
</dbReference>
<accession>A0A1H1CWN4</accession>
<dbReference type="GO" id="GO:0005737">
    <property type="term" value="C:cytoplasm"/>
    <property type="evidence" value="ECO:0007669"/>
    <property type="project" value="TreeGrafter"/>
</dbReference>